<evidence type="ECO:0000313" key="2">
    <source>
        <dbReference type="Proteomes" id="UP000300764"/>
    </source>
</evidence>
<organism evidence="1 2">
    <name type="scientific">Escherichia phage vB_EcoM_KWBSE43-6</name>
    <dbReference type="NCBI Taxonomy" id="2508194"/>
    <lineage>
        <taxon>Viruses</taxon>
        <taxon>Duplodnaviria</taxon>
        <taxon>Heunggongvirae</taxon>
        <taxon>Uroviricota</taxon>
        <taxon>Caudoviricetes</taxon>
        <taxon>Pantevenvirales</taxon>
        <taxon>Ackermannviridae</taxon>
        <taxon>Taipeivirus</taxon>
        <taxon>Taipeivirus KWBSE436</taxon>
    </lineage>
</organism>
<accession>A0A482N0J8</accession>
<evidence type="ECO:0000313" key="1">
    <source>
        <dbReference type="EMBL" id="QBQ79002.1"/>
    </source>
</evidence>
<name>A0A482N0J8_9CAUD</name>
<protein>
    <submittedName>
        <fullName evidence="1">Uncharacterized protein</fullName>
    </submittedName>
</protein>
<keyword evidence="2" id="KW-1185">Reference proteome</keyword>
<sequence>MMELLTVGDVFELTPDMKIGTNVPNHFLYSNRVGDWTLSHGSVYPEGVFDYMLGNYVVTKTAKDGGGTGHGPGDVYPDGHHVWAQNVDNENIVIDFYQTGCFTNMHRNVSVIGKAKAQKWSWERLDG</sequence>
<dbReference type="Proteomes" id="UP000300764">
    <property type="component" value="Segment"/>
</dbReference>
<proteinExistence type="predicted"/>
<dbReference type="EMBL" id="MK373783">
    <property type="protein sequence ID" value="QBQ79002.1"/>
    <property type="molecule type" value="Genomic_DNA"/>
</dbReference>
<reference evidence="1 2" key="1">
    <citation type="submission" date="2019-01" db="EMBL/GenBank/DDBJ databases">
        <title>Still something new to discover - new insights into E. coli phage diversity and taxonomy.</title>
        <authorList>
            <person name="Korf I.H.E."/>
            <person name="Adriaennsens E."/>
            <person name="Dreiseikelmann B."/>
            <person name="Kropinski A."/>
            <person name="Nimtz M."/>
            <person name="Meier-Kolthoff J.P."/>
            <person name="Rohde M."/>
            <person name="van Raaij M."/>
            <person name="Wittmann J."/>
        </authorList>
    </citation>
    <scope>NUCLEOTIDE SEQUENCE [LARGE SCALE GENOMIC DNA]</scope>
</reference>
<gene>
    <name evidence="1" type="ORF">KWBSE43_00182</name>
</gene>